<keyword evidence="3" id="KW-0809">Transit peptide</keyword>
<feature type="repeat" description="PPR" evidence="4">
    <location>
        <begin position="869"/>
        <end position="903"/>
    </location>
</feature>
<dbReference type="PANTHER" id="PTHR46128:SF356">
    <property type="entry name" value="PENTACOTRIPEPTIDE-REPEAT REGION OF PRORP DOMAIN-CONTAINING PROTEIN"/>
    <property type="match status" value="1"/>
</dbReference>
<dbReference type="Pfam" id="PF13041">
    <property type="entry name" value="PPR_2"/>
    <property type="match status" value="6"/>
</dbReference>
<comment type="caution">
    <text evidence="5">The sequence shown here is derived from an EMBL/GenBank/DDBJ whole genome shotgun (WGS) entry which is preliminary data.</text>
</comment>
<reference evidence="5" key="1">
    <citation type="submission" date="2022-08" db="EMBL/GenBank/DDBJ databases">
        <authorList>
            <person name="Marques A."/>
        </authorList>
    </citation>
    <scope>NUCLEOTIDE SEQUENCE</scope>
    <source>
        <strain evidence="5">RhyPub2mFocal</strain>
        <tissue evidence="5">Leaves</tissue>
    </source>
</reference>
<gene>
    <name evidence="5" type="ORF">LUZ62_088601</name>
</gene>
<organism evidence="5 6">
    <name type="scientific">Rhynchospora pubera</name>
    <dbReference type="NCBI Taxonomy" id="906938"/>
    <lineage>
        <taxon>Eukaryota</taxon>
        <taxon>Viridiplantae</taxon>
        <taxon>Streptophyta</taxon>
        <taxon>Embryophyta</taxon>
        <taxon>Tracheophyta</taxon>
        <taxon>Spermatophyta</taxon>
        <taxon>Magnoliopsida</taxon>
        <taxon>Liliopsida</taxon>
        <taxon>Poales</taxon>
        <taxon>Cyperaceae</taxon>
        <taxon>Cyperoideae</taxon>
        <taxon>Rhynchosporeae</taxon>
        <taxon>Rhynchospora</taxon>
    </lineage>
</organism>
<feature type="repeat" description="PPR" evidence="4">
    <location>
        <begin position="604"/>
        <end position="638"/>
    </location>
</feature>
<dbReference type="AlphaFoldDB" id="A0AAV8CID0"/>
<evidence type="ECO:0000313" key="6">
    <source>
        <dbReference type="Proteomes" id="UP001140206"/>
    </source>
</evidence>
<feature type="repeat" description="PPR" evidence="4">
    <location>
        <begin position="290"/>
        <end position="324"/>
    </location>
</feature>
<feature type="repeat" description="PPR" evidence="4">
    <location>
        <begin position="220"/>
        <end position="254"/>
    </location>
</feature>
<feature type="repeat" description="PPR" evidence="4">
    <location>
        <begin position="325"/>
        <end position="359"/>
    </location>
</feature>
<dbReference type="PANTHER" id="PTHR46128">
    <property type="entry name" value="MITOCHONDRIAL GROUP I INTRON SPLICING FACTOR CCM1"/>
    <property type="match status" value="1"/>
</dbReference>
<dbReference type="Pfam" id="PF12854">
    <property type="entry name" value="PPR_1"/>
    <property type="match status" value="3"/>
</dbReference>
<comment type="similarity">
    <text evidence="1">Belongs to the PPR family. P subfamily.</text>
</comment>
<feature type="repeat" description="PPR" evidence="4">
    <location>
        <begin position="360"/>
        <end position="394"/>
    </location>
</feature>
<feature type="repeat" description="PPR" evidence="4">
    <location>
        <begin position="499"/>
        <end position="533"/>
    </location>
</feature>
<protein>
    <submittedName>
        <fullName evidence="5">Pentatricopeptide repeat-containing protein</fullName>
    </submittedName>
</protein>
<dbReference type="InterPro" id="IPR050872">
    <property type="entry name" value="PPR_P_subfamily"/>
</dbReference>
<feature type="repeat" description="PPR" evidence="4">
    <location>
        <begin position="974"/>
        <end position="1008"/>
    </location>
</feature>
<dbReference type="InterPro" id="IPR002885">
    <property type="entry name" value="PPR_rpt"/>
</dbReference>
<feature type="repeat" description="PPR" evidence="4">
    <location>
        <begin position="569"/>
        <end position="603"/>
    </location>
</feature>
<evidence type="ECO:0000256" key="3">
    <source>
        <dbReference type="ARBA" id="ARBA00022946"/>
    </source>
</evidence>
<feature type="repeat" description="PPR" evidence="4">
    <location>
        <begin position="464"/>
        <end position="498"/>
    </location>
</feature>
<feature type="repeat" description="PPR" evidence="4">
    <location>
        <begin position="534"/>
        <end position="568"/>
    </location>
</feature>
<dbReference type="Gene3D" id="1.25.40.10">
    <property type="entry name" value="Tetratricopeptide repeat domain"/>
    <property type="match status" value="8"/>
</dbReference>
<keyword evidence="6" id="KW-1185">Reference proteome</keyword>
<dbReference type="Proteomes" id="UP001140206">
    <property type="component" value="Chromosome 5"/>
</dbReference>
<evidence type="ECO:0000256" key="4">
    <source>
        <dbReference type="PROSITE-ProRule" id="PRU00708"/>
    </source>
</evidence>
<feature type="repeat" description="PPR" evidence="4">
    <location>
        <begin position="707"/>
        <end position="741"/>
    </location>
</feature>
<dbReference type="PROSITE" id="PS51375">
    <property type="entry name" value="PPR"/>
    <property type="match status" value="16"/>
</dbReference>
<dbReference type="Pfam" id="PF01535">
    <property type="entry name" value="PPR"/>
    <property type="match status" value="3"/>
</dbReference>
<keyword evidence="2" id="KW-0677">Repeat</keyword>
<evidence type="ECO:0000256" key="1">
    <source>
        <dbReference type="ARBA" id="ARBA00007626"/>
    </source>
</evidence>
<evidence type="ECO:0000256" key="2">
    <source>
        <dbReference type="ARBA" id="ARBA00022737"/>
    </source>
</evidence>
<accession>A0AAV8CID0</accession>
<sequence>MPSPISAMRSRLVSSTIATCTSTSPSTSTSLPHPSFFSIFLLLRRPFSSQPLMQESDTPKEMLTNFIISDLSSLLSKPRSELHKHRSLEHLAPHLTPSHVSELFRTHSVDPKMALLFFESVSQLQGFKHDVHSHASLIGLLLRSKTHVDFEKVLISMVKSCEQEKDMGVVMDAFWVIKRTSFMFSYNCYKYLLKCLFRFYMTREMQSLCPYMIKDGIVPDVVVYNLMLKCYCKEGNLRKAHNCFKHLLGSSTPIDSFACNSMIQEYCKIGDLNKACWVILMMPLLGCQRNQFSYTMLIHGLCRLGHLNEALRLWDSMKIDKCAPNVHTYTVMIDNLCKNGDLDTAHKLLEEMSEKGVTPSVVTYNTIIGCYCKCGKVDNALRTLQLMRSKSCNPDTWTCGILIRGLCSNSRVSDAEALLNDFRRDLIPNLVSYRSLIEQYCQMGLLEDAFRVKSLMESDGCKPDMVLYTMLIEMLAKNGNLEEANKLLCEAFAEGLEPDVRTYTALVGGYCKVGKIDAVIEVMKFMESKGCAPNNWTYHQLIHGLCMNGKVEEAMAWFNKIVYKGVEPDIMMYTALIQGQCMKNHVNNALRLLYKMEKQGLMPDEFVFTILIESLCKVGRLNEAQSLISTAFKMGFSSNNVIYNTLMNGLLKAGQVEFSRSLVDKMVGIVPDIYAYSTLIHGLCEQSKLGEALEVLDEMLLKGIQPNTITYTTLIHEMLKEGSFDRASQMFDQMVNHRCKPNTVTCTVFIKAYFDTGQIKEAEDMFVEMERLGIKPDVVTYGVLIDGFSNFDLLDHAYGILKQMMDGDTCNPDFCVYSDLIKHLLRRKACTSGDACTTWKDTCGMWNELGLEIVFQLLDEMINYGCTPDVTTYFHLIEGFCKAGRLEEANTLFNTMKEKDISPNENIFNILVNCCFETKSYQTGLGFMGAMRELAFQPRLDSYRRLIVGFCEEGLFGEAKTAFCELLGLKKNHDEVAWEILIEGLVKQGNVSECYELLSVMEEEGCVLCSETYELIAREVVSQSDLASNKSVVEAEQ</sequence>
<feature type="repeat" description="PPR" evidence="4">
    <location>
        <begin position="429"/>
        <end position="463"/>
    </location>
</feature>
<name>A0AAV8CID0_9POAL</name>
<dbReference type="SUPFAM" id="SSF48452">
    <property type="entry name" value="TPR-like"/>
    <property type="match status" value="2"/>
</dbReference>
<feature type="repeat" description="PPR" evidence="4">
    <location>
        <begin position="255"/>
        <end position="289"/>
    </location>
</feature>
<dbReference type="EMBL" id="JAMFTS010000005">
    <property type="protein sequence ID" value="KAJ4754196.1"/>
    <property type="molecule type" value="Genomic_DNA"/>
</dbReference>
<feature type="repeat" description="PPR" evidence="4">
    <location>
        <begin position="742"/>
        <end position="776"/>
    </location>
</feature>
<feature type="repeat" description="PPR" evidence="4">
    <location>
        <begin position="672"/>
        <end position="706"/>
    </location>
</feature>
<proteinExistence type="inferred from homology"/>
<dbReference type="Pfam" id="PF13812">
    <property type="entry name" value="PPR_3"/>
    <property type="match status" value="1"/>
</dbReference>
<evidence type="ECO:0000313" key="5">
    <source>
        <dbReference type="EMBL" id="KAJ4754196.1"/>
    </source>
</evidence>
<dbReference type="InterPro" id="IPR011990">
    <property type="entry name" value="TPR-like_helical_dom_sf"/>
</dbReference>
<dbReference type="NCBIfam" id="TIGR00756">
    <property type="entry name" value="PPR"/>
    <property type="match status" value="16"/>
</dbReference>